<accession>A0A0E9VU19</accession>
<proteinExistence type="predicted"/>
<name>A0A0E9VU19_ANGAN</name>
<evidence type="ECO:0000313" key="1">
    <source>
        <dbReference type="EMBL" id="JAH81526.1"/>
    </source>
</evidence>
<reference evidence="1" key="2">
    <citation type="journal article" date="2015" name="Fish Shellfish Immunol.">
        <title>Early steps in the European eel (Anguilla anguilla)-Vibrio vulnificus interaction in the gills: Role of the RtxA13 toxin.</title>
        <authorList>
            <person name="Callol A."/>
            <person name="Pajuelo D."/>
            <person name="Ebbesson L."/>
            <person name="Teles M."/>
            <person name="MacKenzie S."/>
            <person name="Amaro C."/>
        </authorList>
    </citation>
    <scope>NUCLEOTIDE SEQUENCE</scope>
</reference>
<organism evidence="1">
    <name type="scientific">Anguilla anguilla</name>
    <name type="common">European freshwater eel</name>
    <name type="synonym">Muraena anguilla</name>
    <dbReference type="NCBI Taxonomy" id="7936"/>
    <lineage>
        <taxon>Eukaryota</taxon>
        <taxon>Metazoa</taxon>
        <taxon>Chordata</taxon>
        <taxon>Craniata</taxon>
        <taxon>Vertebrata</taxon>
        <taxon>Euteleostomi</taxon>
        <taxon>Actinopterygii</taxon>
        <taxon>Neopterygii</taxon>
        <taxon>Teleostei</taxon>
        <taxon>Anguilliformes</taxon>
        <taxon>Anguillidae</taxon>
        <taxon>Anguilla</taxon>
    </lineage>
</organism>
<sequence>MPQLFNTFLKRT</sequence>
<reference evidence="1" key="1">
    <citation type="submission" date="2014-11" db="EMBL/GenBank/DDBJ databases">
        <authorList>
            <person name="Amaro Gonzalez C."/>
        </authorList>
    </citation>
    <scope>NUCLEOTIDE SEQUENCE</scope>
</reference>
<dbReference type="EMBL" id="GBXM01027051">
    <property type="protein sequence ID" value="JAH81526.1"/>
    <property type="molecule type" value="Transcribed_RNA"/>
</dbReference>
<protein>
    <submittedName>
        <fullName evidence="1">Uncharacterized protein</fullName>
    </submittedName>
</protein>